<evidence type="ECO:0000256" key="1">
    <source>
        <dbReference type="ARBA" id="ARBA00004123"/>
    </source>
</evidence>
<dbReference type="EMBL" id="JAHRHJ020000008">
    <property type="protein sequence ID" value="KAH9307135.1"/>
    <property type="molecule type" value="Genomic_DNA"/>
</dbReference>
<keyword evidence="9" id="KW-1185">Reference proteome</keyword>
<dbReference type="Gene3D" id="3.30.730.10">
    <property type="entry name" value="AP2/ERF domain"/>
    <property type="match status" value="1"/>
</dbReference>
<evidence type="ECO:0000256" key="2">
    <source>
        <dbReference type="ARBA" id="ARBA00023015"/>
    </source>
</evidence>
<dbReference type="SMART" id="SM00380">
    <property type="entry name" value="AP2"/>
    <property type="match status" value="1"/>
</dbReference>
<dbReference type="InterPro" id="IPR044808">
    <property type="entry name" value="ERF_plant"/>
</dbReference>
<dbReference type="GO" id="GO:0005634">
    <property type="term" value="C:nucleus"/>
    <property type="evidence" value="ECO:0007669"/>
    <property type="project" value="UniProtKB-SubCell"/>
</dbReference>
<dbReference type="CDD" id="cd00018">
    <property type="entry name" value="AP2"/>
    <property type="match status" value="1"/>
</dbReference>
<name>A0AA38FMV2_TAXCH</name>
<accession>A0AA38FMV2</accession>
<feature type="compositionally biased region" description="Basic and acidic residues" evidence="6">
    <location>
        <begin position="122"/>
        <end position="131"/>
    </location>
</feature>
<dbReference type="SUPFAM" id="SSF54171">
    <property type="entry name" value="DNA-binding domain"/>
    <property type="match status" value="1"/>
</dbReference>
<comment type="caution">
    <text evidence="8">The sequence shown here is derived from an EMBL/GenBank/DDBJ whole genome shotgun (WGS) entry which is preliminary data.</text>
</comment>
<dbReference type="GO" id="GO:0003700">
    <property type="term" value="F:DNA-binding transcription factor activity"/>
    <property type="evidence" value="ECO:0007669"/>
    <property type="project" value="InterPro"/>
</dbReference>
<reference evidence="8 9" key="1">
    <citation type="journal article" date="2021" name="Nat. Plants">
        <title>The Taxus genome provides insights into paclitaxel biosynthesis.</title>
        <authorList>
            <person name="Xiong X."/>
            <person name="Gou J."/>
            <person name="Liao Q."/>
            <person name="Li Y."/>
            <person name="Zhou Q."/>
            <person name="Bi G."/>
            <person name="Li C."/>
            <person name="Du R."/>
            <person name="Wang X."/>
            <person name="Sun T."/>
            <person name="Guo L."/>
            <person name="Liang H."/>
            <person name="Lu P."/>
            <person name="Wu Y."/>
            <person name="Zhang Z."/>
            <person name="Ro D.K."/>
            <person name="Shang Y."/>
            <person name="Huang S."/>
            <person name="Yan J."/>
        </authorList>
    </citation>
    <scope>NUCLEOTIDE SEQUENCE [LARGE SCALE GENOMIC DNA]</scope>
    <source>
        <strain evidence="8">Ta-2019</strain>
    </source>
</reference>
<evidence type="ECO:0000256" key="5">
    <source>
        <dbReference type="ARBA" id="ARBA00023242"/>
    </source>
</evidence>
<evidence type="ECO:0000256" key="3">
    <source>
        <dbReference type="ARBA" id="ARBA00023125"/>
    </source>
</evidence>
<dbReference type="Pfam" id="PF00847">
    <property type="entry name" value="AP2"/>
    <property type="match status" value="1"/>
</dbReference>
<protein>
    <recommendedName>
        <fullName evidence="7">AP2/ERF domain-containing protein</fullName>
    </recommendedName>
</protein>
<dbReference type="FunFam" id="3.30.730.10:FF:000001">
    <property type="entry name" value="Ethylene-responsive transcription factor 2"/>
    <property type="match status" value="1"/>
</dbReference>
<dbReference type="GO" id="GO:0009873">
    <property type="term" value="P:ethylene-activated signaling pathway"/>
    <property type="evidence" value="ECO:0007669"/>
    <property type="project" value="InterPro"/>
</dbReference>
<gene>
    <name evidence="8" type="ORF">KI387_043807</name>
</gene>
<keyword evidence="4" id="KW-0804">Transcription</keyword>
<dbReference type="OMA" id="DKWTEDT"/>
<evidence type="ECO:0000256" key="4">
    <source>
        <dbReference type="ARBA" id="ARBA00023163"/>
    </source>
</evidence>
<dbReference type="PANTHER" id="PTHR31190">
    <property type="entry name" value="DNA-BINDING DOMAIN"/>
    <property type="match status" value="1"/>
</dbReference>
<feature type="non-terminal residue" evidence="8">
    <location>
        <position position="1"/>
    </location>
</feature>
<feature type="region of interest" description="Disordered" evidence="6">
    <location>
        <begin position="118"/>
        <end position="157"/>
    </location>
</feature>
<keyword evidence="3" id="KW-0238">DNA-binding</keyword>
<organism evidence="8 9">
    <name type="scientific">Taxus chinensis</name>
    <name type="common">Chinese yew</name>
    <name type="synonym">Taxus wallichiana var. chinensis</name>
    <dbReference type="NCBI Taxonomy" id="29808"/>
    <lineage>
        <taxon>Eukaryota</taxon>
        <taxon>Viridiplantae</taxon>
        <taxon>Streptophyta</taxon>
        <taxon>Embryophyta</taxon>
        <taxon>Tracheophyta</taxon>
        <taxon>Spermatophyta</taxon>
        <taxon>Pinopsida</taxon>
        <taxon>Pinidae</taxon>
        <taxon>Conifers II</taxon>
        <taxon>Cupressales</taxon>
        <taxon>Taxaceae</taxon>
        <taxon>Taxus</taxon>
    </lineage>
</organism>
<dbReference type="Proteomes" id="UP000824469">
    <property type="component" value="Unassembled WGS sequence"/>
</dbReference>
<dbReference type="GO" id="GO:0003677">
    <property type="term" value="F:DNA binding"/>
    <property type="evidence" value="ECO:0007669"/>
    <property type="project" value="UniProtKB-KW"/>
</dbReference>
<dbReference type="InterPro" id="IPR036955">
    <property type="entry name" value="AP2/ERF_dom_sf"/>
</dbReference>
<feature type="domain" description="AP2/ERF" evidence="7">
    <location>
        <begin position="60"/>
        <end position="117"/>
    </location>
</feature>
<dbReference type="AlphaFoldDB" id="A0AA38FMV2"/>
<dbReference type="InterPro" id="IPR001471">
    <property type="entry name" value="AP2/ERF_dom"/>
</dbReference>
<dbReference type="PROSITE" id="PS51032">
    <property type="entry name" value="AP2_ERF"/>
    <property type="match status" value="1"/>
</dbReference>
<dbReference type="PANTHER" id="PTHR31190:SF142">
    <property type="entry name" value="ETHYLENE-RESPONSIVE TRANSCRIPTION FACTOR RAP2-3"/>
    <property type="match status" value="1"/>
</dbReference>
<evidence type="ECO:0000313" key="8">
    <source>
        <dbReference type="EMBL" id="KAH9307135.1"/>
    </source>
</evidence>
<proteinExistence type="predicted"/>
<evidence type="ECO:0000313" key="9">
    <source>
        <dbReference type="Proteomes" id="UP000824469"/>
    </source>
</evidence>
<sequence length="157" mass="17588">MCGGAVIADFIPNRRHRSPQVTAKDVFCTTATPPDSILDCKQGILATGLEGKRGAKRKNLYRGIRQRPWGKWAAEIRDPRKGERVWLGTFNSAVEAARAYDAAARQIRGKKAKLNFTPETPTIKEEDKWTEDTAGLAVSNKSEEEEEFRKDLRALES</sequence>
<dbReference type="PRINTS" id="PR00367">
    <property type="entry name" value="ETHRSPELEMNT"/>
</dbReference>
<comment type="subcellular location">
    <subcellularLocation>
        <location evidence="1">Nucleus</location>
    </subcellularLocation>
</comment>
<keyword evidence="5" id="KW-0539">Nucleus</keyword>
<feature type="compositionally biased region" description="Basic and acidic residues" evidence="6">
    <location>
        <begin position="147"/>
        <end position="157"/>
    </location>
</feature>
<evidence type="ECO:0000259" key="7">
    <source>
        <dbReference type="PROSITE" id="PS51032"/>
    </source>
</evidence>
<dbReference type="InterPro" id="IPR016177">
    <property type="entry name" value="DNA-bd_dom_sf"/>
</dbReference>
<evidence type="ECO:0000256" key="6">
    <source>
        <dbReference type="SAM" id="MobiDB-lite"/>
    </source>
</evidence>
<keyword evidence="2" id="KW-0805">Transcription regulation</keyword>